<evidence type="ECO:0000313" key="2">
    <source>
        <dbReference type="EMBL" id="MDR6300368.1"/>
    </source>
</evidence>
<feature type="transmembrane region" description="Helical" evidence="1">
    <location>
        <begin position="127"/>
        <end position="148"/>
    </location>
</feature>
<protein>
    <submittedName>
        <fullName evidence="2">Uncharacterized protein</fullName>
    </submittedName>
</protein>
<keyword evidence="1" id="KW-0472">Membrane</keyword>
<evidence type="ECO:0000313" key="3">
    <source>
        <dbReference type="Proteomes" id="UP001257659"/>
    </source>
</evidence>
<sequence length="182" mass="21121">MRTYNRNIEFSFENKLQAEERIDRYLTYYNFQRIEKSSDSIVYARKNSLLADGWTINPLKWNTEIRIIISSNRFFINYKNEGNGQITPLAFSNLFDNFLKNLKLSVLKGISVKEENKREITSAKKRIIAHGVVLIICGFFGLSIGYFFDKLIGVEFLSILLFPLGLILSQSAINLFIEEKLT</sequence>
<accession>A0ABU1K429</accession>
<dbReference type="RefSeq" id="WP_309727279.1">
    <property type="nucleotide sequence ID" value="NZ_JAVDQA010000002.1"/>
</dbReference>
<reference evidence="2 3" key="1">
    <citation type="submission" date="2023-07" db="EMBL/GenBank/DDBJ databases">
        <title>Genomic Encyclopedia of Type Strains, Phase IV (KMG-IV): sequencing the most valuable type-strain genomes for metagenomic binning, comparative biology and taxonomic classification.</title>
        <authorList>
            <person name="Goeker M."/>
        </authorList>
    </citation>
    <scope>NUCLEOTIDE SEQUENCE [LARGE SCALE GENOMIC DNA]</scope>
    <source>
        <strain evidence="2 3">DSM 102814</strain>
    </source>
</reference>
<name>A0ABU1K429_9FLAO</name>
<gene>
    <name evidence="2" type="ORF">GGR31_000999</name>
</gene>
<comment type="caution">
    <text evidence="2">The sequence shown here is derived from an EMBL/GenBank/DDBJ whole genome shotgun (WGS) entry which is preliminary data.</text>
</comment>
<keyword evidence="3" id="KW-1185">Reference proteome</keyword>
<proteinExistence type="predicted"/>
<keyword evidence="1" id="KW-1133">Transmembrane helix</keyword>
<evidence type="ECO:0000256" key="1">
    <source>
        <dbReference type="SAM" id="Phobius"/>
    </source>
</evidence>
<dbReference type="Proteomes" id="UP001257659">
    <property type="component" value="Unassembled WGS sequence"/>
</dbReference>
<keyword evidence="1" id="KW-0812">Transmembrane</keyword>
<dbReference type="EMBL" id="JAVDQA010000002">
    <property type="protein sequence ID" value="MDR6300368.1"/>
    <property type="molecule type" value="Genomic_DNA"/>
</dbReference>
<feature type="transmembrane region" description="Helical" evidence="1">
    <location>
        <begin position="154"/>
        <end position="177"/>
    </location>
</feature>
<organism evidence="2 3">
    <name type="scientific">Mesonia maritima</name>
    <dbReference type="NCBI Taxonomy" id="1793873"/>
    <lineage>
        <taxon>Bacteria</taxon>
        <taxon>Pseudomonadati</taxon>
        <taxon>Bacteroidota</taxon>
        <taxon>Flavobacteriia</taxon>
        <taxon>Flavobacteriales</taxon>
        <taxon>Flavobacteriaceae</taxon>
        <taxon>Mesonia</taxon>
    </lineage>
</organism>